<protein>
    <submittedName>
        <fullName evidence="1">Uncharacterized protein</fullName>
    </submittedName>
</protein>
<proteinExistence type="predicted"/>
<sequence>MVDNFRFHRTNTPRILEERWESHKSVLLDKCQTMTFADLASYMNRVHNFPANRRQLGHRIRKTWGFKKYKRGGSPETSLLEAQALCGGGSRRGTVPTNGAAVAGDAASRDPCPPPVVAGRDLLDVPPPVTRPPATLATPDLAAVQFSFSEAKPADVKTRYLWLADILVGFRDSRHAFDINEALWKETPSSKHTLACIGTAQYAIQLIVNAREMARHDAEPSLRDARSQSWVPTFMDLLNAHTYEWGHGMENGLGQITRIFNGIIEKTIVHDIVQYSLVELTPRDINLDIPAYTLFRSALEWYNRENPATPIDTPPLLTQFIVQHLSAIRGPEQIGTALDLDINCLPSCIRWCSAILGSNPHIPPEVCGADGDIPIETFAVLCVLWRPLLGSNLPSNRVVTRSSATPFPDWATTTEKQLGIRPPQLLCTVVCMIMAAAIEQQNMLAEQSLWGRALAGANSLSALTSQDLLSRFLNQTCADNWRLKAQTDADRGFPIYRYEVDTQKMEPFRGFVATSLGIYDLPMLEQGVIFHELALAGSEFPEECY</sequence>
<comment type="caution">
    <text evidence="1">The sequence shown here is derived from an EMBL/GenBank/DDBJ whole genome shotgun (WGS) entry which is preliminary data.</text>
</comment>
<evidence type="ECO:0000313" key="1">
    <source>
        <dbReference type="EMBL" id="KAH6632582.1"/>
    </source>
</evidence>
<keyword evidence="2" id="KW-1185">Reference proteome</keyword>
<dbReference type="EMBL" id="JAGIZQ010000004">
    <property type="protein sequence ID" value="KAH6632582.1"/>
    <property type="molecule type" value="Genomic_DNA"/>
</dbReference>
<evidence type="ECO:0000313" key="2">
    <source>
        <dbReference type="Proteomes" id="UP000724584"/>
    </source>
</evidence>
<reference evidence="1 2" key="1">
    <citation type="journal article" date="2021" name="Nat. Commun.">
        <title>Genetic determinants of endophytism in the Arabidopsis root mycobiome.</title>
        <authorList>
            <person name="Mesny F."/>
            <person name="Miyauchi S."/>
            <person name="Thiergart T."/>
            <person name="Pickel B."/>
            <person name="Atanasova L."/>
            <person name="Karlsson M."/>
            <person name="Huettel B."/>
            <person name="Barry K.W."/>
            <person name="Haridas S."/>
            <person name="Chen C."/>
            <person name="Bauer D."/>
            <person name="Andreopoulos W."/>
            <person name="Pangilinan J."/>
            <person name="LaButti K."/>
            <person name="Riley R."/>
            <person name="Lipzen A."/>
            <person name="Clum A."/>
            <person name="Drula E."/>
            <person name="Henrissat B."/>
            <person name="Kohler A."/>
            <person name="Grigoriev I.V."/>
            <person name="Martin F.M."/>
            <person name="Hacquard S."/>
        </authorList>
    </citation>
    <scope>NUCLEOTIDE SEQUENCE [LARGE SCALE GENOMIC DNA]</scope>
    <source>
        <strain evidence="1 2">MPI-SDFR-AT-0079</strain>
    </source>
</reference>
<dbReference type="Proteomes" id="UP000724584">
    <property type="component" value="Unassembled WGS sequence"/>
</dbReference>
<accession>A0ACB7P8E4</accession>
<organism evidence="1 2">
    <name type="scientific">Chaetomium tenue</name>
    <dbReference type="NCBI Taxonomy" id="1854479"/>
    <lineage>
        <taxon>Eukaryota</taxon>
        <taxon>Fungi</taxon>
        <taxon>Dikarya</taxon>
        <taxon>Ascomycota</taxon>
        <taxon>Pezizomycotina</taxon>
        <taxon>Sordariomycetes</taxon>
        <taxon>Sordariomycetidae</taxon>
        <taxon>Sordariales</taxon>
        <taxon>Chaetomiaceae</taxon>
        <taxon>Chaetomium</taxon>
    </lineage>
</organism>
<name>A0ACB7P8E4_9PEZI</name>
<gene>
    <name evidence="1" type="ORF">F5144DRAFT_603321</name>
</gene>